<feature type="non-terminal residue" evidence="1">
    <location>
        <position position="122"/>
    </location>
</feature>
<name>A0A642C3L9_BACOV</name>
<evidence type="ECO:0000313" key="2">
    <source>
        <dbReference type="Proteomes" id="UP000435985"/>
    </source>
</evidence>
<proteinExistence type="predicted"/>
<dbReference type="EMBL" id="VWFO01000622">
    <property type="protein sequence ID" value="KAA4647403.1"/>
    <property type="molecule type" value="Genomic_DNA"/>
</dbReference>
<evidence type="ECO:0000313" key="1">
    <source>
        <dbReference type="EMBL" id="KAA4647403.1"/>
    </source>
</evidence>
<gene>
    <name evidence="1" type="ORF">F3B98_32225</name>
</gene>
<accession>A0A642C3L9</accession>
<dbReference type="AlphaFoldDB" id="A0A642C3L9"/>
<sequence>MGIFGFFKGKTNDVLTSVFTVAEKGMYNINFSISQEGRFEVAMFDIWLGTMLMEEQHINIGYMLMQNKIEEYLKQTVLKLGLPVEKKYERTYLFRKEGWEHDVMGLIHSDYPRTKQFLPAYM</sequence>
<dbReference type="Proteomes" id="UP000435985">
    <property type="component" value="Unassembled WGS sequence"/>
</dbReference>
<reference evidence="1 2" key="1">
    <citation type="journal article" date="2019" name="Nat. Med.">
        <title>A library of human gut bacterial isolates paired with longitudinal multiomics data enables mechanistic microbiome research.</title>
        <authorList>
            <person name="Poyet M."/>
            <person name="Groussin M."/>
            <person name="Gibbons S.M."/>
            <person name="Avila-Pacheco J."/>
            <person name="Jiang X."/>
            <person name="Kearney S.M."/>
            <person name="Perrotta A.R."/>
            <person name="Berdy B."/>
            <person name="Zhao S."/>
            <person name="Lieberman T.D."/>
            <person name="Swanson P.K."/>
            <person name="Smith M."/>
            <person name="Roesemann S."/>
            <person name="Alexander J.E."/>
            <person name="Rich S.A."/>
            <person name="Livny J."/>
            <person name="Vlamakis H."/>
            <person name="Clish C."/>
            <person name="Bullock K."/>
            <person name="Deik A."/>
            <person name="Scott J."/>
            <person name="Pierce K.A."/>
            <person name="Xavier R.J."/>
            <person name="Alm E.J."/>
        </authorList>
    </citation>
    <scope>NUCLEOTIDE SEQUENCE [LARGE SCALE GENOMIC DNA]</scope>
    <source>
        <strain evidence="1 2">BIOML-A14</strain>
    </source>
</reference>
<organism evidence="1 2">
    <name type="scientific">Bacteroides ovatus</name>
    <dbReference type="NCBI Taxonomy" id="28116"/>
    <lineage>
        <taxon>Bacteria</taxon>
        <taxon>Pseudomonadati</taxon>
        <taxon>Bacteroidota</taxon>
        <taxon>Bacteroidia</taxon>
        <taxon>Bacteroidales</taxon>
        <taxon>Bacteroidaceae</taxon>
        <taxon>Bacteroides</taxon>
    </lineage>
</organism>
<comment type="caution">
    <text evidence="1">The sequence shown here is derived from an EMBL/GenBank/DDBJ whole genome shotgun (WGS) entry which is preliminary data.</text>
</comment>
<protein>
    <submittedName>
        <fullName evidence="1">Uncharacterized protein</fullName>
    </submittedName>
</protein>